<evidence type="ECO:0000256" key="1">
    <source>
        <dbReference type="SAM" id="MobiDB-lite"/>
    </source>
</evidence>
<keyword evidence="3" id="KW-1185">Reference proteome</keyword>
<name>A0A0B7MMP6_9FIRM</name>
<evidence type="ECO:0000313" key="3">
    <source>
        <dbReference type="Proteomes" id="UP000046155"/>
    </source>
</evidence>
<dbReference type="Proteomes" id="UP000046155">
    <property type="component" value="Unassembled WGS sequence"/>
</dbReference>
<gene>
    <name evidence="2" type="ORF">SSCH_500019</name>
</gene>
<feature type="compositionally biased region" description="Basic and acidic residues" evidence="1">
    <location>
        <begin position="272"/>
        <end position="296"/>
    </location>
</feature>
<dbReference type="InterPro" id="IPR008930">
    <property type="entry name" value="Terpenoid_cyclase/PrenylTrfase"/>
</dbReference>
<protein>
    <submittedName>
        <fullName evidence="2">Uncharacterized protein</fullName>
    </submittedName>
</protein>
<sequence>MSASGITKKQRQAFVRALERLSTLQRPDGDFSSWGMENVESTGQVLVALCALGIDPLTDQRFIKGGNTVIDGIMKYRRPDGGFIHSYTYDEENLSAKPDQSNSIASEQTLYALTAYYRYLVGYRSLYDFRPEMMTEFKEKIAQLNQDIIKLKNSGNQKISTIKLLFERYMAVPIEERCYVYSYKYLAEMMSDANLSNTSEYLAAAMNITEKGNGAVTDLFNTGSGNYEDYLFTDRDYQDYKSIPDHPSTAYYPQIIVLLGKISNAQNAEEYPGVKEDLEAKKDLCGSHTGKDRRPQ</sequence>
<organism evidence="2 3">
    <name type="scientific">Syntrophaceticus schinkii</name>
    <dbReference type="NCBI Taxonomy" id="499207"/>
    <lineage>
        <taxon>Bacteria</taxon>
        <taxon>Bacillati</taxon>
        <taxon>Bacillota</taxon>
        <taxon>Clostridia</taxon>
        <taxon>Thermoanaerobacterales</taxon>
        <taxon>Thermoanaerobacterales Family III. Incertae Sedis</taxon>
        <taxon>Syntrophaceticus</taxon>
    </lineage>
</organism>
<feature type="region of interest" description="Disordered" evidence="1">
    <location>
        <begin position="271"/>
        <end position="296"/>
    </location>
</feature>
<dbReference type="EMBL" id="CDRZ01000248">
    <property type="protein sequence ID" value="CEO89518.1"/>
    <property type="molecule type" value="Genomic_DNA"/>
</dbReference>
<dbReference type="AlphaFoldDB" id="A0A0B7MMP6"/>
<reference evidence="3" key="1">
    <citation type="submission" date="2015-01" db="EMBL/GenBank/DDBJ databases">
        <authorList>
            <person name="Manzoor Shahid"/>
            <person name="Zubair Saima"/>
        </authorList>
    </citation>
    <scope>NUCLEOTIDE SEQUENCE [LARGE SCALE GENOMIC DNA]</scope>
    <source>
        <strain evidence="3">Sp3</strain>
    </source>
</reference>
<dbReference type="Gene3D" id="1.50.10.20">
    <property type="match status" value="1"/>
</dbReference>
<accession>A0A0B7MMP6</accession>
<dbReference type="SUPFAM" id="SSF48239">
    <property type="entry name" value="Terpenoid cyclases/Protein prenyltransferases"/>
    <property type="match status" value="1"/>
</dbReference>
<proteinExistence type="predicted"/>
<evidence type="ECO:0000313" key="2">
    <source>
        <dbReference type="EMBL" id="CEO89518.1"/>
    </source>
</evidence>